<sequence>MLYERAAIAYNTYSSMLQ</sequence>
<evidence type="ECO:0000313" key="1">
    <source>
        <dbReference type="EMBL" id="JAH54057.1"/>
    </source>
</evidence>
<proteinExistence type="predicted"/>
<dbReference type="AlphaFoldDB" id="A0A0E9TKP9"/>
<accession>A0A0E9TKP9</accession>
<dbReference type="EMBL" id="GBXM01054520">
    <property type="protein sequence ID" value="JAH54057.1"/>
    <property type="molecule type" value="Transcribed_RNA"/>
</dbReference>
<protein>
    <submittedName>
        <fullName evidence="1">Uncharacterized protein</fullName>
    </submittedName>
</protein>
<reference evidence="1" key="2">
    <citation type="journal article" date="2015" name="Fish Shellfish Immunol.">
        <title>Early steps in the European eel (Anguilla anguilla)-Vibrio vulnificus interaction in the gills: Role of the RtxA13 toxin.</title>
        <authorList>
            <person name="Callol A."/>
            <person name="Pajuelo D."/>
            <person name="Ebbesson L."/>
            <person name="Teles M."/>
            <person name="MacKenzie S."/>
            <person name="Amaro C."/>
        </authorList>
    </citation>
    <scope>NUCLEOTIDE SEQUENCE</scope>
</reference>
<reference evidence="1" key="1">
    <citation type="submission" date="2014-11" db="EMBL/GenBank/DDBJ databases">
        <authorList>
            <person name="Amaro Gonzalez C."/>
        </authorList>
    </citation>
    <scope>NUCLEOTIDE SEQUENCE</scope>
</reference>
<organism evidence="1">
    <name type="scientific">Anguilla anguilla</name>
    <name type="common">European freshwater eel</name>
    <name type="synonym">Muraena anguilla</name>
    <dbReference type="NCBI Taxonomy" id="7936"/>
    <lineage>
        <taxon>Eukaryota</taxon>
        <taxon>Metazoa</taxon>
        <taxon>Chordata</taxon>
        <taxon>Craniata</taxon>
        <taxon>Vertebrata</taxon>
        <taxon>Euteleostomi</taxon>
        <taxon>Actinopterygii</taxon>
        <taxon>Neopterygii</taxon>
        <taxon>Teleostei</taxon>
        <taxon>Anguilliformes</taxon>
        <taxon>Anguillidae</taxon>
        <taxon>Anguilla</taxon>
    </lineage>
</organism>
<name>A0A0E9TKP9_ANGAN</name>